<keyword evidence="8" id="KW-1185">Reference proteome</keyword>
<comment type="catalytic activity">
    <reaction evidence="6">
        <text>precorrin-2 + NAD(+) = sirohydrochlorin + NADH + 2 H(+)</text>
        <dbReference type="Rhea" id="RHEA:15613"/>
        <dbReference type="ChEBI" id="CHEBI:15378"/>
        <dbReference type="ChEBI" id="CHEBI:57540"/>
        <dbReference type="ChEBI" id="CHEBI:57945"/>
        <dbReference type="ChEBI" id="CHEBI:58351"/>
        <dbReference type="ChEBI" id="CHEBI:58827"/>
        <dbReference type="EC" id="1.3.1.76"/>
    </reaction>
</comment>
<dbReference type="OrthoDB" id="9815856at2"/>
<gene>
    <name evidence="7" type="ordered locus">Fbal_2772</name>
</gene>
<dbReference type="GO" id="GO:0043115">
    <property type="term" value="F:precorrin-2 dehydrogenase activity"/>
    <property type="evidence" value="ECO:0007669"/>
    <property type="project" value="UniProtKB-EC"/>
</dbReference>
<dbReference type="InterPro" id="IPR006367">
    <property type="entry name" value="Sirohaem_synthase_N"/>
</dbReference>
<proteinExistence type="predicted"/>
<evidence type="ECO:0000313" key="7">
    <source>
        <dbReference type="EMBL" id="ADN76974.1"/>
    </source>
</evidence>
<dbReference type="GO" id="GO:0019354">
    <property type="term" value="P:siroheme biosynthetic process"/>
    <property type="evidence" value="ECO:0007669"/>
    <property type="project" value="UniProtKB-UniPathway"/>
</dbReference>
<sequence>MRYFPLFHDTQNLSVVVIGGGEVAARKLALWSRTEAHLTVIAPRIVPAIETLIRSGRIRHLAQFYHDQQLNGHQGVITATDDPALNRTVSEHARARGLWVNVVDDPEACSVITPAIVDRAPVVVAIGSEGGAPVLVRSLRALLEGVLPATLGRLARFIGEQRPRVMREQAQPRAVWQRFLSDNGLNWDEHTPARLSRAERGQNAPGRCWLIDPASDPTRLPIASLEVLQGLDGLYSTQPLPDSLERFCRRDAERHRFSPETDFAAKLSEGEQILLVLSAAEQAQYATELAQLKPGRFTPGAITLAAD</sequence>
<dbReference type="STRING" id="550540.Fbal_2772"/>
<dbReference type="UniPathway" id="UPA00262">
    <property type="reaction ID" value="UER00222"/>
</dbReference>
<dbReference type="Pfam" id="PF13241">
    <property type="entry name" value="NAD_binding_7"/>
    <property type="match status" value="1"/>
</dbReference>
<dbReference type="KEGG" id="fbl:Fbal_2772"/>
<evidence type="ECO:0000313" key="8">
    <source>
        <dbReference type="Proteomes" id="UP000006683"/>
    </source>
</evidence>
<dbReference type="RefSeq" id="WP_013346280.1">
    <property type="nucleotide sequence ID" value="NC_014541.1"/>
</dbReference>
<dbReference type="NCBIfam" id="TIGR01470">
    <property type="entry name" value="cysG_Nterm"/>
    <property type="match status" value="1"/>
</dbReference>
<keyword evidence="3 7" id="KW-0560">Oxidoreductase</keyword>
<keyword evidence="4" id="KW-0520">NAD</keyword>
<dbReference type="InterPro" id="IPR028161">
    <property type="entry name" value="Met8-like"/>
</dbReference>
<comment type="pathway">
    <text evidence="1">Porphyrin-containing compound metabolism; siroheme biosynthesis; sirohydrochlorin from precorrin-2: step 1/1.</text>
</comment>
<dbReference type="GO" id="GO:0004325">
    <property type="term" value="F:ferrochelatase activity"/>
    <property type="evidence" value="ECO:0007669"/>
    <property type="project" value="InterPro"/>
</dbReference>
<dbReference type="SUPFAM" id="SSF51735">
    <property type="entry name" value="NAD(P)-binding Rossmann-fold domains"/>
    <property type="match status" value="1"/>
</dbReference>
<dbReference type="eggNOG" id="COG1648">
    <property type="taxonomic scope" value="Bacteria"/>
</dbReference>
<evidence type="ECO:0000256" key="3">
    <source>
        <dbReference type="ARBA" id="ARBA00023002"/>
    </source>
</evidence>
<dbReference type="PANTHER" id="PTHR35330">
    <property type="entry name" value="SIROHEME BIOSYNTHESIS PROTEIN MET8"/>
    <property type="match status" value="1"/>
</dbReference>
<organism evidence="7 8">
    <name type="scientific">Ferrimonas balearica (strain DSM 9799 / CCM 4581 / KCTC 23876 / PAT)</name>
    <dbReference type="NCBI Taxonomy" id="550540"/>
    <lineage>
        <taxon>Bacteria</taxon>
        <taxon>Pseudomonadati</taxon>
        <taxon>Pseudomonadota</taxon>
        <taxon>Gammaproteobacteria</taxon>
        <taxon>Alteromonadales</taxon>
        <taxon>Ferrimonadaceae</taxon>
        <taxon>Ferrimonas</taxon>
    </lineage>
</organism>
<dbReference type="PANTHER" id="PTHR35330:SF1">
    <property type="entry name" value="SIROHEME BIOSYNTHESIS PROTEIN MET8"/>
    <property type="match status" value="1"/>
</dbReference>
<dbReference type="EMBL" id="CP002209">
    <property type="protein sequence ID" value="ADN76974.1"/>
    <property type="molecule type" value="Genomic_DNA"/>
</dbReference>
<protein>
    <recommendedName>
        <fullName evidence="2">precorrin-2 dehydrogenase</fullName>
        <ecNumber evidence="2">1.3.1.76</ecNumber>
    </recommendedName>
</protein>
<dbReference type="Gene3D" id="3.40.50.720">
    <property type="entry name" value="NAD(P)-binding Rossmann-like Domain"/>
    <property type="match status" value="1"/>
</dbReference>
<evidence type="ECO:0000256" key="6">
    <source>
        <dbReference type="ARBA" id="ARBA00047561"/>
    </source>
</evidence>
<reference evidence="7 8" key="1">
    <citation type="journal article" date="2010" name="Stand. Genomic Sci.">
        <title>Complete genome sequence of Ferrimonas balearica type strain (PAT).</title>
        <authorList>
            <person name="Nolan M."/>
            <person name="Sikorski J."/>
            <person name="Davenport K."/>
            <person name="Lucas S."/>
            <person name="Glavina Del Rio T."/>
            <person name="Tice H."/>
            <person name="Cheng J."/>
            <person name="Goodwin L."/>
            <person name="Pitluck S."/>
            <person name="Liolios K."/>
            <person name="Ivanova N."/>
            <person name="Mavromatis K."/>
            <person name="Ovchinnikova G."/>
            <person name="Pati A."/>
            <person name="Chen A."/>
            <person name="Palaniappan K."/>
            <person name="Land M."/>
            <person name="Hauser L."/>
            <person name="Chang Y."/>
            <person name="Jeffries C."/>
            <person name="Tapia R."/>
            <person name="Brettin T."/>
            <person name="Detter J."/>
            <person name="Han C."/>
            <person name="Yasawong M."/>
            <person name="Rohde M."/>
            <person name="Tindall B."/>
            <person name="Goker M."/>
            <person name="Woyke T."/>
            <person name="Bristow J."/>
            <person name="Eisen J."/>
            <person name="Markowitz V."/>
            <person name="Hugenholtz P."/>
            <person name="Kyrpides N."/>
            <person name="Klenk H."/>
            <person name="Lapidus A."/>
        </authorList>
    </citation>
    <scope>NUCLEOTIDE SEQUENCE [LARGE SCALE GENOMIC DNA]</scope>
    <source>
        <strain evidence="8">DSM 9799 / CCM 4581 / KCTC 23876 / PAT</strain>
    </source>
</reference>
<dbReference type="Gene3D" id="3.30.160.110">
    <property type="entry name" value="Siroheme synthase, domain 2"/>
    <property type="match status" value="1"/>
</dbReference>
<evidence type="ECO:0000256" key="2">
    <source>
        <dbReference type="ARBA" id="ARBA00012400"/>
    </source>
</evidence>
<keyword evidence="5" id="KW-0627">Porphyrin biosynthesis</keyword>
<dbReference type="HOGENOM" id="CLU_011276_8_0_6"/>
<dbReference type="Proteomes" id="UP000006683">
    <property type="component" value="Chromosome"/>
</dbReference>
<dbReference type="GeneID" id="67184047"/>
<dbReference type="EC" id="1.3.1.76" evidence="2"/>
<dbReference type="SUPFAM" id="SSF75615">
    <property type="entry name" value="Siroheme synthase middle domains-like"/>
    <property type="match status" value="1"/>
</dbReference>
<evidence type="ECO:0000256" key="1">
    <source>
        <dbReference type="ARBA" id="ARBA00005010"/>
    </source>
</evidence>
<evidence type="ECO:0000256" key="5">
    <source>
        <dbReference type="ARBA" id="ARBA00023244"/>
    </source>
</evidence>
<dbReference type="InterPro" id="IPR036291">
    <property type="entry name" value="NAD(P)-bd_dom_sf"/>
</dbReference>
<name>E1SRQ3_FERBD</name>
<accession>E1SRQ3</accession>
<evidence type="ECO:0000256" key="4">
    <source>
        <dbReference type="ARBA" id="ARBA00023027"/>
    </source>
</evidence>
<dbReference type="AlphaFoldDB" id="E1SRQ3"/>